<evidence type="ECO:0000256" key="1">
    <source>
        <dbReference type="SAM" id="MobiDB-lite"/>
    </source>
</evidence>
<proteinExistence type="predicted"/>
<gene>
    <name evidence="2" type="ORF">ElyMa_006520200</name>
</gene>
<name>A0AAV4I549_9GAST</name>
<evidence type="ECO:0008006" key="4">
    <source>
        <dbReference type="Google" id="ProtNLM"/>
    </source>
</evidence>
<feature type="region of interest" description="Disordered" evidence="1">
    <location>
        <begin position="80"/>
        <end position="101"/>
    </location>
</feature>
<accession>A0AAV4I549</accession>
<organism evidence="2 3">
    <name type="scientific">Elysia marginata</name>
    <dbReference type="NCBI Taxonomy" id="1093978"/>
    <lineage>
        <taxon>Eukaryota</taxon>
        <taxon>Metazoa</taxon>
        <taxon>Spiralia</taxon>
        <taxon>Lophotrochozoa</taxon>
        <taxon>Mollusca</taxon>
        <taxon>Gastropoda</taxon>
        <taxon>Heterobranchia</taxon>
        <taxon>Euthyneura</taxon>
        <taxon>Panpulmonata</taxon>
        <taxon>Sacoglossa</taxon>
        <taxon>Placobranchoidea</taxon>
        <taxon>Plakobranchidae</taxon>
        <taxon>Elysia</taxon>
    </lineage>
</organism>
<evidence type="ECO:0000313" key="2">
    <source>
        <dbReference type="EMBL" id="GFS05464.1"/>
    </source>
</evidence>
<comment type="caution">
    <text evidence="2">The sequence shown here is derived from an EMBL/GenBank/DDBJ whole genome shotgun (WGS) entry which is preliminary data.</text>
</comment>
<evidence type="ECO:0000313" key="3">
    <source>
        <dbReference type="Proteomes" id="UP000762676"/>
    </source>
</evidence>
<sequence length="101" mass="11695">MGESDIGGEINLNYFVMRSFQRCEKMPAQRDAATVRCEDCGCLKVYLQSRPYCRRCVTVSRGRWMYSFLKQLQQASWLGSNLQPPDHESDELTTEPRCSAY</sequence>
<dbReference type="AlphaFoldDB" id="A0AAV4I549"/>
<keyword evidence="3" id="KW-1185">Reference proteome</keyword>
<protein>
    <recommendedName>
        <fullName evidence="4">Cysteine-rich DPF motif domain-containing protein 1</fullName>
    </recommendedName>
</protein>
<reference evidence="2 3" key="1">
    <citation type="journal article" date="2021" name="Elife">
        <title>Chloroplast acquisition without the gene transfer in kleptoplastic sea slugs, Plakobranchus ocellatus.</title>
        <authorList>
            <person name="Maeda T."/>
            <person name="Takahashi S."/>
            <person name="Yoshida T."/>
            <person name="Shimamura S."/>
            <person name="Takaki Y."/>
            <person name="Nagai Y."/>
            <person name="Toyoda A."/>
            <person name="Suzuki Y."/>
            <person name="Arimoto A."/>
            <person name="Ishii H."/>
            <person name="Satoh N."/>
            <person name="Nishiyama T."/>
            <person name="Hasebe M."/>
            <person name="Maruyama T."/>
            <person name="Minagawa J."/>
            <person name="Obokata J."/>
            <person name="Shigenobu S."/>
        </authorList>
    </citation>
    <scope>NUCLEOTIDE SEQUENCE [LARGE SCALE GENOMIC DNA]</scope>
</reference>
<dbReference type="Proteomes" id="UP000762676">
    <property type="component" value="Unassembled WGS sequence"/>
</dbReference>
<dbReference type="EMBL" id="BMAT01013088">
    <property type="protein sequence ID" value="GFS05464.1"/>
    <property type="molecule type" value="Genomic_DNA"/>
</dbReference>